<name>E7C1Z4_9BACT</name>
<dbReference type="EMBL" id="GU567956">
    <property type="protein sequence ID" value="ADI21468.1"/>
    <property type="molecule type" value="Genomic_DNA"/>
</dbReference>
<reference evidence="2" key="1">
    <citation type="submission" date="2010-01" db="EMBL/GenBank/DDBJ databases">
        <title>Genome fragments of uncultured bacteria from the North Pacific subtropical Gyre.</title>
        <authorList>
            <person name="Pham V.D."/>
            <person name="Delong E.F."/>
        </authorList>
    </citation>
    <scope>NUCLEOTIDE SEQUENCE</scope>
</reference>
<organism evidence="2">
    <name type="scientific">uncultured myxobacterium HF0070_11L13</name>
    <dbReference type="NCBI Taxonomy" id="723554"/>
    <lineage>
        <taxon>Bacteria</taxon>
        <taxon>Pseudomonadati</taxon>
        <taxon>Myxococcota</taxon>
        <taxon>Myxococcia</taxon>
        <taxon>Myxococcales</taxon>
        <taxon>environmental samples</taxon>
    </lineage>
</organism>
<feature type="compositionally biased region" description="Acidic residues" evidence="1">
    <location>
        <begin position="292"/>
        <end position="305"/>
    </location>
</feature>
<feature type="region of interest" description="Disordered" evidence="1">
    <location>
        <begin position="287"/>
        <end position="317"/>
    </location>
</feature>
<protein>
    <submittedName>
        <fullName evidence="2">Uncharacterized protein</fullName>
    </submittedName>
</protein>
<accession>E7C1Z4</accession>
<dbReference type="AlphaFoldDB" id="E7C1Z4"/>
<proteinExistence type="predicted"/>
<feature type="compositionally biased region" description="Basic and acidic residues" evidence="1">
    <location>
        <begin position="306"/>
        <end position="317"/>
    </location>
</feature>
<evidence type="ECO:0000256" key="1">
    <source>
        <dbReference type="SAM" id="MobiDB-lite"/>
    </source>
</evidence>
<sequence length="317" mass="36275">MKNFFSVIIIFVILLVMGGYVYVQKQDVAQREEISKNLSKVRRNFASRARDAINQEDGAEYLRNIKAALKSYDEELDRTVYAKNPEARDIESYTKLVEEEFEKGSVDEGQRKRMLERHKIVRKAYDILKGQDWRPVLTAKGKGDTRLDIYNLQRTTDPNGAPLLQGDFFFWGLEDSTDVSWGDIITRIWKVEKEMVKEGRKKVEKDVEKVLGRVEGSSEPYIIITSPHKNIDFFPSFVSIGTIRLAVLPAESVKIDMELTYSTRRGGGGEVESVLKWEKLDVPPGWRLSDGQEWDADEVEATEEEIAGKDPNETEDG</sequence>
<evidence type="ECO:0000313" key="2">
    <source>
        <dbReference type="EMBL" id="ADI21468.1"/>
    </source>
</evidence>